<evidence type="ECO:0000256" key="1">
    <source>
        <dbReference type="ARBA" id="ARBA00006484"/>
    </source>
</evidence>
<dbReference type="PANTHER" id="PTHR43391">
    <property type="entry name" value="RETINOL DEHYDROGENASE-RELATED"/>
    <property type="match status" value="1"/>
</dbReference>
<comment type="caution">
    <text evidence="5">The sequence shown here is derived from an EMBL/GenBank/DDBJ whole genome shotgun (WGS) entry which is preliminary data.</text>
</comment>
<dbReference type="PANTHER" id="PTHR43391:SF14">
    <property type="entry name" value="DEHYDROGENASE_REDUCTASE SDR FAMILY PROTEIN 7-LIKE"/>
    <property type="match status" value="1"/>
</dbReference>
<dbReference type="InterPro" id="IPR036291">
    <property type="entry name" value="NAD(P)-bd_dom_sf"/>
</dbReference>
<dbReference type="Proteomes" id="UP000265926">
    <property type="component" value="Unassembled WGS sequence"/>
</dbReference>
<evidence type="ECO:0000313" key="5">
    <source>
        <dbReference type="EMBL" id="RIJ49902.1"/>
    </source>
</evidence>
<dbReference type="OrthoDB" id="9808814at2"/>
<sequence>MIIENRIAVITGAGKGIGEAIAYGLAEMNYQTVLIGRNRKNLEQVAAEIVNNGGLAPVIFQLDVTDTPKMKETIQSVISQFGRIDVLVNNAGVYFDGTLELAESEFQTMLNTNLTAQFTLTKEVVPWMEHQGSGYIFNIASRSGKTGYAGSGGYCASKFGMLGLNESLYHELTPKGIKVTALCPGWVNTQMALDAGTPLKAEEMIQPEDLFKTIRYLLQLSPTAIVKEVVIEAPSGIR</sequence>
<dbReference type="AlphaFoldDB" id="A0A399T550"/>
<protein>
    <submittedName>
        <fullName evidence="5">SDR family oxidoreductase</fullName>
    </submittedName>
</protein>
<evidence type="ECO:0000256" key="4">
    <source>
        <dbReference type="RuleBase" id="RU000363"/>
    </source>
</evidence>
<dbReference type="EMBL" id="QWGR01000002">
    <property type="protein sequence ID" value="RIJ49902.1"/>
    <property type="molecule type" value="Genomic_DNA"/>
</dbReference>
<proteinExistence type="inferred from homology"/>
<dbReference type="PRINTS" id="PR00081">
    <property type="entry name" value="GDHRDH"/>
</dbReference>
<keyword evidence="2" id="KW-0521">NADP</keyword>
<gene>
    <name evidence="5" type="ORF">D1614_03935</name>
</gene>
<comment type="similarity">
    <text evidence="1 4">Belongs to the short-chain dehydrogenases/reductases (SDR) family.</text>
</comment>
<evidence type="ECO:0000313" key="6">
    <source>
        <dbReference type="Proteomes" id="UP000265926"/>
    </source>
</evidence>
<dbReference type="GO" id="GO:0016491">
    <property type="term" value="F:oxidoreductase activity"/>
    <property type="evidence" value="ECO:0007669"/>
    <property type="project" value="UniProtKB-KW"/>
</dbReference>
<accession>A0A399T550</accession>
<organism evidence="5 6">
    <name type="scientific">Maribellus luteus</name>
    <dbReference type="NCBI Taxonomy" id="2305463"/>
    <lineage>
        <taxon>Bacteria</taxon>
        <taxon>Pseudomonadati</taxon>
        <taxon>Bacteroidota</taxon>
        <taxon>Bacteroidia</taxon>
        <taxon>Marinilabiliales</taxon>
        <taxon>Prolixibacteraceae</taxon>
        <taxon>Maribellus</taxon>
    </lineage>
</organism>
<keyword evidence="3" id="KW-0560">Oxidoreductase</keyword>
<dbReference type="CDD" id="cd05233">
    <property type="entry name" value="SDR_c"/>
    <property type="match status" value="1"/>
</dbReference>
<dbReference type="Gene3D" id="3.40.50.720">
    <property type="entry name" value="NAD(P)-binding Rossmann-like Domain"/>
    <property type="match status" value="1"/>
</dbReference>
<name>A0A399T550_9BACT</name>
<dbReference type="RefSeq" id="WP_119436590.1">
    <property type="nucleotide sequence ID" value="NZ_QWGR01000002.1"/>
</dbReference>
<keyword evidence="6" id="KW-1185">Reference proteome</keyword>
<dbReference type="PRINTS" id="PR00080">
    <property type="entry name" value="SDRFAMILY"/>
</dbReference>
<dbReference type="Pfam" id="PF00106">
    <property type="entry name" value="adh_short"/>
    <property type="match status" value="1"/>
</dbReference>
<evidence type="ECO:0000256" key="3">
    <source>
        <dbReference type="ARBA" id="ARBA00023002"/>
    </source>
</evidence>
<evidence type="ECO:0000256" key="2">
    <source>
        <dbReference type="ARBA" id="ARBA00022857"/>
    </source>
</evidence>
<reference evidence="5 6" key="1">
    <citation type="submission" date="2018-08" db="EMBL/GenBank/DDBJ databases">
        <title>Pallidiluteibacterium maritimus gen. nov., sp. nov., isolated from coastal sediment.</title>
        <authorList>
            <person name="Zhou L.Y."/>
        </authorList>
    </citation>
    <scope>NUCLEOTIDE SEQUENCE [LARGE SCALE GENOMIC DNA]</scope>
    <source>
        <strain evidence="5 6">XSD2</strain>
    </source>
</reference>
<dbReference type="InterPro" id="IPR002347">
    <property type="entry name" value="SDR_fam"/>
</dbReference>
<dbReference type="SUPFAM" id="SSF51735">
    <property type="entry name" value="NAD(P)-binding Rossmann-fold domains"/>
    <property type="match status" value="1"/>
</dbReference>